<protein>
    <submittedName>
        <fullName evidence="2">M1 family aminopeptidase</fullName>
    </submittedName>
</protein>
<dbReference type="GO" id="GO:0004177">
    <property type="term" value="F:aminopeptidase activity"/>
    <property type="evidence" value="ECO:0007669"/>
    <property type="project" value="UniProtKB-KW"/>
</dbReference>
<dbReference type="SUPFAM" id="SSF55486">
    <property type="entry name" value="Metalloproteases ('zincins'), catalytic domain"/>
    <property type="match status" value="1"/>
</dbReference>
<dbReference type="Gene3D" id="1.10.390.10">
    <property type="entry name" value="Neutral Protease Domain 2"/>
    <property type="match status" value="1"/>
</dbReference>
<dbReference type="GO" id="GO:0008237">
    <property type="term" value="F:metallopeptidase activity"/>
    <property type="evidence" value="ECO:0007669"/>
    <property type="project" value="InterPro"/>
</dbReference>
<proteinExistence type="predicted"/>
<dbReference type="GO" id="GO:0008270">
    <property type="term" value="F:zinc ion binding"/>
    <property type="evidence" value="ECO:0007669"/>
    <property type="project" value="InterPro"/>
</dbReference>
<dbReference type="Pfam" id="PF01433">
    <property type="entry name" value="Peptidase_M1"/>
    <property type="match status" value="1"/>
</dbReference>
<accession>A0AA95H9X7</accession>
<reference evidence="2" key="1">
    <citation type="journal article" date="2023" name="Int. J. Mol. Sci.">
        <title>Metagenomics Revealed a New Genus 'Candidatus Thiocaldithrix dubininis' gen. nov., sp. nov. and a New Species 'Candidatus Thiothrix putei' sp. nov. in the Family Thiotrichaceae, Some Members of Which Have Traits of Both Na+- and H+-Motive Energetics.</title>
        <authorList>
            <person name="Ravin N.V."/>
            <person name="Muntyan M.S."/>
            <person name="Smolyakov D.D."/>
            <person name="Rudenko T.S."/>
            <person name="Beletsky A.V."/>
            <person name="Mardanov A.V."/>
            <person name="Grabovich M.Y."/>
        </authorList>
    </citation>
    <scope>NUCLEOTIDE SEQUENCE</scope>
    <source>
        <strain evidence="2">GKL-01</strain>
    </source>
</reference>
<evidence type="ECO:0000313" key="2">
    <source>
        <dbReference type="EMBL" id="WGZ91099.1"/>
    </source>
</evidence>
<gene>
    <name evidence="2" type="ORF">QJT80_01185</name>
</gene>
<keyword evidence="2" id="KW-0378">Hydrolase</keyword>
<keyword evidence="2" id="KW-0645">Protease</keyword>
<organism evidence="2">
    <name type="scientific">Candidatus Thiocaldithrix dubininis</name>
    <dbReference type="NCBI Taxonomy" id="3080823"/>
    <lineage>
        <taxon>Bacteria</taxon>
        <taxon>Pseudomonadati</taxon>
        <taxon>Pseudomonadota</taxon>
        <taxon>Gammaproteobacteria</taxon>
        <taxon>Thiotrichales</taxon>
        <taxon>Thiotrichaceae</taxon>
        <taxon>Candidatus Thiocaldithrix</taxon>
    </lineage>
</organism>
<reference evidence="2" key="2">
    <citation type="submission" date="2023-04" db="EMBL/GenBank/DDBJ databases">
        <authorList>
            <person name="Beletskiy A.V."/>
            <person name="Mardanov A.V."/>
            <person name="Ravin N.V."/>
        </authorList>
    </citation>
    <scope>NUCLEOTIDE SEQUENCE</scope>
    <source>
        <strain evidence="2">GKL-01</strain>
    </source>
</reference>
<dbReference type="AlphaFoldDB" id="A0AA95H9X7"/>
<dbReference type="Proteomes" id="UP001300672">
    <property type="component" value="Chromosome"/>
</dbReference>
<evidence type="ECO:0000259" key="1">
    <source>
        <dbReference type="Pfam" id="PF01433"/>
    </source>
</evidence>
<dbReference type="PANTHER" id="PTHR45726">
    <property type="entry name" value="LEUKOTRIENE A-4 HYDROLASE"/>
    <property type="match status" value="1"/>
</dbReference>
<dbReference type="InterPro" id="IPR014782">
    <property type="entry name" value="Peptidase_M1_dom"/>
</dbReference>
<sequence length="640" mass="71840">MLNADLPNGVLQVEDTLQLPIDKEKPTQFKFSLGKDFQLNSPKLSPLAVTPDTHLYQVNLTPAQATLTLRYQAKLSSTPNCDWLREACRLFDSHGIYLDANSGWYPSSANSLHRFRLHIKGLPSDWLTLSQGQAIAQGWQESQPQTSLYLIAGQFKAYQSKNKAFDTAVYLRQADDALAQQYLDASQQYLNEYSALLGQYPYSKFVVVESFWPTGWGMPSFTMLGASVMRLPFIPYTSLPHEIVHNWWGNSVYVDRAQGNWSEGLTAYVADQRLKAQQGQGADYRRDSLQKYATLVNQNNDFPLSQFQARHNDSSQAIGYDKALMVFHMLHEQLGDAAFYAKLRDFYKTYQFRDASFANVLDALGASTEFKQQWLYRSGAPQLAIQGATLQADGNGFSAELTLAQTQTSPAFSLNVPIVFSFADGSTQRHVVNFTQQQQRFKFALPHLPTQVAVDPEFDVLRIPDQAELPAALAALFNDEPKVVVIAKEANPELQAAWQQWAQHLKAQDARTVIQDDTQAIPASGTVIMLGGKNAAHEYFLTHIQQPNRLTDVSFTLSDAHYLCAEHSLAVAVRVDDGRTFMLLDALDTKSWQTLLRKLPHYGKYSYVTFHAQTGNNLAKGQWPIQQSPLLLPYPPKAIP</sequence>
<dbReference type="PANTHER" id="PTHR45726:SF3">
    <property type="entry name" value="LEUKOTRIENE A-4 HYDROLASE"/>
    <property type="match status" value="1"/>
</dbReference>
<dbReference type="InterPro" id="IPR034015">
    <property type="entry name" value="M1_LTA4H"/>
</dbReference>
<feature type="domain" description="Peptidase M1 membrane alanine aminopeptidase" evidence="1">
    <location>
        <begin position="241"/>
        <end position="371"/>
    </location>
</feature>
<dbReference type="InterPro" id="IPR027268">
    <property type="entry name" value="Peptidase_M4/M1_CTD_sf"/>
</dbReference>
<dbReference type="KEGG" id="tdu:QJT80_01185"/>
<dbReference type="EMBL" id="CP124755">
    <property type="protein sequence ID" value="WGZ91099.1"/>
    <property type="molecule type" value="Genomic_DNA"/>
</dbReference>
<keyword evidence="2" id="KW-0031">Aminopeptidase</keyword>
<name>A0AA95H9X7_9GAMM</name>